<proteinExistence type="inferred from homology"/>
<dbReference type="Proteomes" id="UP001558652">
    <property type="component" value="Unassembled WGS sequence"/>
</dbReference>
<dbReference type="Pfam" id="PF04003">
    <property type="entry name" value="Utp12"/>
    <property type="match status" value="1"/>
</dbReference>
<comment type="caution">
    <text evidence="7">The sequence shown here is derived from an EMBL/GenBank/DDBJ whole genome shotgun (WGS) entry which is preliminary data.</text>
</comment>
<dbReference type="Pfam" id="PF00400">
    <property type="entry name" value="WD40"/>
    <property type="match status" value="5"/>
</dbReference>
<dbReference type="PANTHER" id="PTHR19858:SF0">
    <property type="entry name" value="PERIODIC TRYPTOPHAN PROTEIN 2 HOMOLOG"/>
    <property type="match status" value="1"/>
</dbReference>
<dbReference type="InterPro" id="IPR036322">
    <property type="entry name" value="WD40_repeat_dom_sf"/>
</dbReference>
<feature type="repeat" description="WD" evidence="4">
    <location>
        <begin position="417"/>
        <end position="458"/>
    </location>
</feature>
<evidence type="ECO:0000256" key="2">
    <source>
        <dbReference type="ARBA" id="ARBA00022574"/>
    </source>
</evidence>
<name>A0ABD0Y6K9_9HEMI</name>
<dbReference type="InterPro" id="IPR011044">
    <property type="entry name" value="Quino_amine_DH_bsu"/>
</dbReference>
<evidence type="ECO:0000256" key="1">
    <source>
        <dbReference type="ARBA" id="ARBA00010226"/>
    </source>
</evidence>
<evidence type="ECO:0000313" key="8">
    <source>
        <dbReference type="Proteomes" id="UP001558652"/>
    </source>
</evidence>
<dbReference type="Gene3D" id="2.130.10.10">
    <property type="entry name" value="YVTN repeat-like/Quinoprotein amine dehydrogenase"/>
    <property type="match status" value="3"/>
</dbReference>
<sequence length="861" mass="95626">MFQFSNILGAVYHKGDVVFSRDGNCVYSPVGNRISIFDLKNNKSSALAVEGKYNYSILAISPNGNILITVDEMGDAFLISLISGTLVCKHRFKQPVQCLKFSPDGKYFAACKGNSVHLFRVPGQFGKELSGFTAEKVFYGSFDSTTSIDWTSDSRILAVGSKDSLVRLYSIPKLNRFRVCTLSSHTDAIVSVFFEDGTLDINSISCNGRLCIWEANLNLSDLTVAERSEPRLPKRKLVDTHNLADDIDTTRGEERLLNNPKGEENSDPADNETEYLSYKRLARHFLLNRSDKPNLKLTTCSYHKAMRILVSGFSNGSFFIHELPDVNLIHSLSISDVGISKVAFNVTGDWIALGCEDQGQLIVWEWQSETYVMKQQGHSSGISSFSYSGDGRYIVTGGEDGKVKLWNTQTGFCFVTFCDHTSEVSYVKFAPNKKFFASASLDGTVRLNDMTRYRNFRTLTSTRPVQFISLAIDASSEFIAAGGQDVFEIYLWSVKIGKLLEILSGHEGPVVGLDFNPTISSTELTSVSWDKTVRIWNSVESQIQHETIRLNSDGLCVTYRPDGGEIAVATLDGQIAFFNVATSSQTGLIEGRNDLGSGRSDTDLIKAKTSLQGKAFRTICYSADGKYILAGGQSKNICIYSVNESIIVKKFVVTQNLSLDAVGDYIDRRKMTEFGNIALVENREDGFAAVKLPGVRKGDMAIRKTKPEIRVNCIRFSPTGQEWAAVTTEGLLLYSLNDSYVFDPFQLEETITPASILEARAHKNFSTALMMAIRLNDVKLVHTIIESVPPSDIELCVTSLAEVYVKKLFVFISNTFNSTDHVEFYLMWLKALIKTQMFASPSAMLALQKNLKLKYSALSKM</sequence>
<evidence type="ECO:0000256" key="5">
    <source>
        <dbReference type="SAM" id="MobiDB-lite"/>
    </source>
</evidence>
<dbReference type="CDD" id="cd00200">
    <property type="entry name" value="WD40"/>
    <property type="match status" value="1"/>
</dbReference>
<comment type="similarity">
    <text evidence="1">Belongs to the WD repeat PWP2 family.</text>
</comment>
<keyword evidence="2 4" id="KW-0853">WD repeat</keyword>
<reference evidence="7 8" key="1">
    <citation type="submission" date="2024-07" db="EMBL/GenBank/DDBJ databases">
        <title>Chromosome-level genome assembly of the water stick insect Ranatra chinensis (Heteroptera: Nepidae).</title>
        <authorList>
            <person name="Liu X."/>
        </authorList>
    </citation>
    <scope>NUCLEOTIDE SEQUENCE [LARGE SCALE GENOMIC DNA]</scope>
    <source>
        <strain evidence="7">Cailab_2021Rc</strain>
        <tissue evidence="7">Muscle</tissue>
    </source>
</reference>
<dbReference type="InterPro" id="IPR019775">
    <property type="entry name" value="WD40_repeat_CS"/>
</dbReference>
<dbReference type="PROSITE" id="PS50082">
    <property type="entry name" value="WD_REPEATS_2"/>
    <property type="match status" value="4"/>
</dbReference>
<feature type="region of interest" description="Disordered" evidence="5">
    <location>
        <begin position="249"/>
        <end position="270"/>
    </location>
</feature>
<protein>
    <recommendedName>
        <fullName evidence="6">Small-subunit processome Utp12 domain-containing protein</fullName>
    </recommendedName>
</protein>
<keyword evidence="8" id="KW-1185">Reference proteome</keyword>
<dbReference type="InterPro" id="IPR001680">
    <property type="entry name" value="WD40_rpt"/>
</dbReference>
<accession>A0ABD0Y6K9</accession>
<dbReference type="SUPFAM" id="SSF82171">
    <property type="entry name" value="DPP6 N-terminal domain-like"/>
    <property type="match status" value="1"/>
</dbReference>
<dbReference type="InterPro" id="IPR015943">
    <property type="entry name" value="WD40/YVTN_repeat-like_dom_sf"/>
</dbReference>
<dbReference type="InterPro" id="IPR007148">
    <property type="entry name" value="SSU_processome_Utp12"/>
</dbReference>
<keyword evidence="3" id="KW-0677">Repeat</keyword>
<feature type="domain" description="Small-subunit processome Utp12" evidence="6">
    <location>
        <begin position="776"/>
        <end position="860"/>
    </location>
</feature>
<feature type="compositionally biased region" description="Basic and acidic residues" evidence="5">
    <location>
        <begin position="249"/>
        <end position="264"/>
    </location>
</feature>
<organism evidence="7 8">
    <name type="scientific">Ranatra chinensis</name>
    <dbReference type="NCBI Taxonomy" id="642074"/>
    <lineage>
        <taxon>Eukaryota</taxon>
        <taxon>Metazoa</taxon>
        <taxon>Ecdysozoa</taxon>
        <taxon>Arthropoda</taxon>
        <taxon>Hexapoda</taxon>
        <taxon>Insecta</taxon>
        <taxon>Pterygota</taxon>
        <taxon>Neoptera</taxon>
        <taxon>Paraneoptera</taxon>
        <taxon>Hemiptera</taxon>
        <taxon>Heteroptera</taxon>
        <taxon>Panheteroptera</taxon>
        <taxon>Nepomorpha</taxon>
        <taxon>Nepidae</taxon>
        <taxon>Ranatrinae</taxon>
        <taxon>Ranatra</taxon>
    </lineage>
</organism>
<evidence type="ECO:0000313" key="7">
    <source>
        <dbReference type="EMBL" id="KAL1110403.1"/>
    </source>
</evidence>
<dbReference type="SMART" id="SM00320">
    <property type="entry name" value="WD40"/>
    <property type="match status" value="11"/>
</dbReference>
<gene>
    <name evidence="7" type="ORF">AAG570_007934</name>
</gene>
<evidence type="ECO:0000256" key="4">
    <source>
        <dbReference type="PROSITE-ProRule" id="PRU00221"/>
    </source>
</evidence>
<dbReference type="SUPFAM" id="SSF50978">
    <property type="entry name" value="WD40 repeat-like"/>
    <property type="match status" value="1"/>
</dbReference>
<evidence type="ECO:0000256" key="3">
    <source>
        <dbReference type="ARBA" id="ARBA00022737"/>
    </source>
</evidence>
<dbReference type="SUPFAM" id="SSF50969">
    <property type="entry name" value="YVTN repeat-like/Quinoprotein amine dehydrogenase"/>
    <property type="match status" value="1"/>
</dbReference>
<dbReference type="PANTHER" id="PTHR19858">
    <property type="entry name" value="WD40 REPEAT PROTEIN"/>
    <property type="match status" value="1"/>
</dbReference>
<dbReference type="EMBL" id="JBFDAA010000022">
    <property type="protein sequence ID" value="KAL1110403.1"/>
    <property type="molecule type" value="Genomic_DNA"/>
</dbReference>
<dbReference type="PROSITE" id="PS50294">
    <property type="entry name" value="WD_REPEATS_REGION"/>
    <property type="match status" value="2"/>
</dbReference>
<evidence type="ECO:0000259" key="6">
    <source>
        <dbReference type="Pfam" id="PF04003"/>
    </source>
</evidence>
<dbReference type="InterPro" id="IPR027145">
    <property type="entry name" value="PWP2"/>
</dbReference>
<feature type="repeat" description="WD" evidence="4">
    <location>
        <begin position="375"/>
        <end position="416"/>
    </location>
</feature>
<feature type="repeat" description="WD" evidence="4">
    <location>
        <begin position="503"/>
        <end position="537"/>
    </location>
</feature>
<dbReference type="PROSITE" id="PS00678">
    <property type="entry name" value="WD_REPEATS_1"/>
    <property type="match status" value="1"/>
</dbReference>
<feature type="repeat" description="WD" evidence="4">
    <location>
        <begin position="138"/>
        <end position="179"/>
    </location>
</feature>
<dbReference type="AlphaFoldDB" id="A0ABD0Y6K9"/>